<dbReference type="InterPro" id="IPR014016">
    <property type="entry name" value="UvrD-like_ATP-bd"/>
</dbReference>
<evidence type="ECO:0000256" key="3">
    <source>
        <dbReference type="ARBA" id="ARBA00022806"/>
    </source>
</evidence>
<evidence type="ECO:0000256" key="1">
    <source>
        <dbReference type="ARBA" id="ARBA00022741"/>
    </source>
</evidence>
<dbReference type="InterPro" id="IPR027785">
    <property type="entry name" value="UvrD-like_helicase_C"/>
</dbReference>
<evidence type="ECO:0000256" key="5">
    <source>
        <dbReference type="PROSITE-ProRule" id="PRU00560"/>
    </source>
</evidence>
<feature type="coiled-coil region" evidence="6">
    <location>
        <begin position="68"/>
        <end position="95"/>
    </location>
</feature>
<dbReference type="NCBIfam" id="NF041464">
    <property type="entry name" value="HelD_BACSU"/>
    <property type="match status" value="1"/>
</dbReference>
<name>A0A372LK36_9BACI</name>
<evidence type="ECO:0000256" key="4">
    <source>
        <dbReference type="ARBA" id="ARBA00022840"/>
    </source>
</evidence>
<protein>
    <submittedName>
        <fullName evidence="8">Helicase</fullName>
    </submittedName>
</protein>
<keyword evidence="1 5" id="KW-0547">Nucleotide-binding</keyword>
<keyword evidence="3 5" id="KW-0347">Helicase</keyword>
<sequence length="784" mass="90116">MSERDVGMAGEQKRVHQVTAKIATETAVLQKAIGGAGGEITSIRKHFWEDVTVNLDNDDEIIETYTSIKQQSELLNEKERRHRHSQNQLRILERLQRSPYFGRIDFTEQGEQEAESIYIGIASFYDEETQNFLVHDWRAPISSVYYDYSLGPAEYQAPYGKITGSLELKRQYIIRNGILISVFDTGVTIGDELLQEVLGGQADSQMKSIVATIQQEQNLIIRNERNRLLVVQGAAGSGKTSAALQRVAYLLYRYRERLTADHILLLSPNPLFNSYVSNVLPELGEENMQQSTFQQYIEKMLDDDFEMEDAFAQLEYVLTSIINPGYQTRLTGIAFKSSLDFLEMIEGYSRELMQAGLIFKDIKFRGKILISSQSIHSYFYSFSHTLPIPNRLLLVSEWLSKELRRFEKKELKKSWVEEELQYLSKEDYLKSYQKVDKHKAGNRDTFDDFEKEQQVLAASVVKRRFRPLFKRVKEFAFLDAAGMYRKLFEGKGPAGHEEDWGQICTDTVAKLESGELYYEDATPYLFFKEKLMGLKTNTLIRHVFIDEAQDYSPFQFAFIQRLFPRSKMTVLGDFNQTIFAHGNEEGLGVLTSLYEEEEIATIILTRSYRSTFEIVEFTRELLLHGGEEIQPFNRRGNKPVVVEIKEEGEVTDCLVTVITDMQSLGHQTIAVICKTAAESKDAYSHLKGRLPVKLIGTGKTDYEAGIVIIPCYLAKGIEFDAVIIYDGSRESYHRESERRLFYTACTRAMHELYICSPGEFTPFVQGVSADLYVRKLWSLDDYHN</sequence>
<gene>
    <name evidence="8" type="ORF">D0466_00105</name>
</gene>
<proteinExistence type="predicted"/>
<dbReference type="GO" id="GO:0016787">
    <property type="term" value="F:hydrolase activity"/>
    <property type="evidence" value="ECO:0007669"/>
    <property type="project" value="UniProtKB-UniRule"/>
</dbReference>
<accession>A0A372LK36</accession>
<keyword evidence="2 5" id="KW-0378">Hydrolase</keyword>
<evidence type="ECO:0000259" key="7">
    <source>
        <dbReference type="PROSITE" id="PS51198"/>
    </source>
</evidence>
<dbReference type="AlphaFoldDB" id="A0A372LK36"/>
<keyword evidence="4 5" id="KW-0067">ATP-binding</keyword>
<feature type="domain" description="UvrD-like helicase ATP-binding" evidence="7">
    <location>
        <begin position="212"/>
        <end position="611"/>
    </location>
</feature>
<dbReference type="Pfam" id="PF00580">
    <property type="entry name" value="UvrD-helicase"/>
    <property type="match status" value="1"/>
</dbReference>
<dbReference type="Proteomes" id="UP000262939">
    <property type="component" value="Unassembled WGS sequence"/>
</dbReference>
<evidence type="ECO:0000256" key="2">
    <source>
        <dbReference type="ARBA" id="ARBA00022801"/>
    </source>
</evidence>
<keyword evidence="6" id="KW-0175">Coiled coil</keyword>
<dbReference type="GO" id="GO:0005829">
    <property type="term" value="C:cytosol"/>
    <property type="evidence" value="ECO:0007669"/>
    <property type="project" value="TreeGrafter"/>
</dbReference>
<dbReference type="InterPro" id="IPR000212">
    <property type="entry name" value="DNA_helicase_UvrD/REP"/>
</dbReference>
<dbReference type="RefSeq" id="WP_117320528.1">
    <property type="nucleotide sequence ID" value="NZ_QVTD01000001.1"/>
</dbReference>
<evidence type="ECO:0000256" key="6">
    <source>
        <dbReference type="SAM" id="Coils"/>
    </source>
</evidence>
<dbReference type="GO" id="GO:0003677">
    <property type="term" value="F:DNA binding"/>
    <property type="evidence" value="ECO:0007669"/>
    <property type="project" value="InterPro"/>
</dbReference>
<reference evidence="8 9" key="1">
    <citation type="submission" date="2018-08" db="EMBL/GenBank/DDBJ databases">
        <title>Bacillus chawlae sp. nov., Bacillus glennii sp. nov., and Bacillus saganii sp. nov. Isolated from the Vehicle Assembly Building at Kennedy Space Center where the Viking Spacecraft were Assembled.</title>
        <authorList>
            <person name="Seuylemezian A."/>
            <person name="Vaishampayan P."/>
        </authorList>
    </citation>
    <scope>NUCLEOTIDE SEQUENCE [LARGE SCALE GENOMIC DNA]</scope>
    <source>
        <strain evidence="8 9">V44-8</strain>
    </source>
</reference>
<dbReference type="Gene3D" id="3.40.50.300">
    <property type="entry name" value="P-loop containing nucleotide triphosphate hydrolases"/>
    <property type="match status" value="3"/>
</dbReference>
<dbReference type="SUPFAM" id="SSF52540">
    <property type="entry name" value="P-loop containing nucleoside triphosphate hydrolases"/>
    <property type="match status" value="1"/>
</dbReference>
<dbReference type="InterPro" id="IPR048228">
    <property type="entry name" value="HelD_bacillota"/>
</dbReference>
<dbReference type="PANTHER" id="PTHR11070:SF17">
    <property type="entry name" value="DNA HELICASE IV"/>
    <property type="match status" value="1"/>
</dbReference>
<dbReference type="EMBL" id="QVTD01000001">
    <property type="protein sequence ID" value="RFU66566.1"/>
    <property type="molecule type" value="Genomic_DNA"/>
</dbReference>
<organism evidence="8 9">
    <name type="scientific">Peribacillus glennii</name>
    <dbReference type="NCBI Taxonomy" id="2303991"/>
    <lineage>
        <taxon>Bacteria</taxon>
        <taxon>Bacillati</taxon>
        <taxon>Bacillota</taxon>
        <taxon>Bacilli</taxon>
        <taxon>Bacillales</taxon>
        <taxon>Bacillaceae</taxon>
        <taxon>Peribacillus</taxon>
    </lineage>
</organism>
<keyword evidence="9" id="KW-1185">Reference proteome</keyword>
<dbReference type="OrthoDB" id="9787585at2"/>
<dbReference type="GO" id="GO:0005524">
    <property type="term" value="F:ATP binding"/>
    <property type="evidence" value="ECO:0007669"/>
    <property type="project" value="UniProtKB-UniRule"/>
</dbReference>
<dbReference type="GO" id="GO:0043138">
    <property type="term" value="F:3'-5' DNA helicase activity"/>
    <property type="evidence" value="ECO:0007669"/>
    <property type="project" value="TreeGrafter"/>
</dbReference>
<comment type="caution">
    <text evidence="8">The sequence shown here is derived from an EMBL/GenBank/DDBJ whole genome shotgun (WGS) entry which is preliminary data.</text>
</comment>
<dbReference type="PROSITE" id="PS51198">
    <property type="entry name" value="UVRD_HELICASE_ATP_BIND"/>
    <property type="match status" value="1"/>
</dbReference>
<dbReference type="GO" id="GO:0000725">
    <property type="term" value="P:recombinational repair"/>
    <property type="evidence" value="ECO:0007669"/>
    <property type="project" value="TreeGrafter"/>
</dbReference>
<dbReference type="InterPro" id="IPR027417">
    <property type="entry name" value="P-loop_NTPase"/>
</dbReference>
<feature type="binding site" evidence="5">
    <location>
        <begin position="233"/>
        <end position="240"/>
    </location>
    <ligand>
        <name>ATP</name>
        <dbReference type="ChEBI" id="CHEBI:30616"/>
    </ligand>
</feature>
<dbReference type="Pfam" id="PF13538">
    <property type="entry name" value="UvrD_C_2"/>
    <property type="match status" value="1"/>
</dbReference>
<dbReference type="PANTHER" id="PTHR11070">
    <property type="entry name" value="UVRD / RECB / PCRA DNA HELICASE FAMILY MEMBER"/>
    <property type="match status" value="1"/>
</dbReference>
<evidence type="ECO:0000313" key="9">
    <source>
        <dbReference type="Proteomes" id="UP000262939"/>
    </source>
</evidence>
<evidence type="ECO:0000313" key="8">
    <source>
        <dbReference type="EMBL" id="RFU66566.1"/>
    </source>
</evidence>